<dbReference type="EC" id="2.7.7.7" evidence="2"/>
<comment type="caution">
    <text evidence="10">The sequence shown here is derived from an EMBL/GenBank/DDBJ whole genome shotgun (WGS) entry which is preliminary data.</text>
</comment>
<dbReference type="PANTHER" id="PTHR32294:SF0">
    <property type="entry name" value="DNA POLYMERASE III SUBUNIT ALPHA"/>
    <property type="match status" value="1"/>
</dbReference>
<protein>
    <recommendedName>
        <fullName evidence="3">DNA polymerase III subunit alpha</fullName>
        <ecNumber evidence="2">2.7.7.7</ecNumber>
    </recommendedName>
</protein>
<organism evidence="10 11">
    <name type="scientific">Candidatus Niyogibacteria bacterium RIFCSPLOWO2_12_FULL_41_13</name>
    <dbReference type="NCBI Taxonomy" id="1801726"/>
    <lineage>
        <taxon>Bacteria</taxon>
        <taxon>Candidatus Niyogiibacteriota</taxon>
    </lineage>
</organism>
<evidence type="ECO:0000313" key="10">
    <source>
        <dbReference type="EMBL" id="OGZ32397.1"/>
    </source>
</evidence>
<dbReference type="Gene3D" id="3.20.20.140">
    <property type="entry name" value="Metal-dependent hydrolases"/>
    <property type="match status" value="1"/>
</dbReference>
<dbReference type="InterPro" id="IPR029460">
    <property type="entry name" value="DNAPol_HHH"/>
</dbReference>
<feature type="domain" description="Polymerase/histidinol phosphatase N-terminal" evidence="9">
    <location>
        <begin position="4"/>
        <end position="71"/>
    </location>
</feature>
<dbReference type="AlphaFoldDB" id="A0A1G2F383"/>
<evidence type="ECO:0000256" key="6">
    <source>
        <dbReference type="ARBA" id="ARBA00022705"/>
    </source>
</evidence>
<evidence type="ECO:0000256" key="1">
    <source>
        <dbReference type="ARBA" id="ARBA00004496"/>
    </source>
</evidence>
<dbReference type="Gene3D" id="1.10.150.870">
    <property type="match status" value="1"/>
</dbReference>
<dbReference type="CDD" id="cd04485">
    <property type="entry name" value="DnaE_OBF"/>
    <property type="match status" value="1"/>
</dbReference>
<dbReference type="InterPro" id="IPR041931">
    <property type="entry name" value="DNA_pol3_alpha_thumb_dom"/>
</dbReference>
<dbReference type="GO" id="GO:0006260">
    <property type="term" value="P:DNA replication"/>
    <property type="evidence" value="ECO:0007669"/>
    <property type="project" value="UniProtKB-KW"/>
</dbReference>
<dbReference type="GO" id="GO:0003676">
    <property type="term" value="F:nucleic acid binding"/>
    <property type="evidence" value="ECO:0007669"/>
    <property type="project" value="InterPro"/>
</dbReference>
<keyword evidence="6" id="KW-0235">DNA replication</keyword>
<dbReference type="NCBIfam" id="NF005298">
    <property type="entry name" value="PRK06826.1"/>
    <property type="match status" value="1"/>
</dbReference>
<dbReference type="InterPro" id="IPR016195">
    <property type="entry name" value="Pol/histidinol_Pase-like"/>
</dbReference>
<evidence type="ECO:0000256" key="3">
    <source>
        <dbReference type="ARBA" id="ARBA00019114"/>
    </source>
</evidence>
<dbReference type="SMART" id="SM00481">
    <property type="entry name" value="POLIIIAc"/>
    <property type="match status" value="1"/>
</dbReference>
<keyword evidence="4" id="KW-0808">Transferase</keyword>
<keyword evidence="5" id="KW-0548">Nucleotidyltransferase</keyword>
<dbReference type="InterPro" id="IPR004013">
    <property type="entry name" value="PHP_dom"/>
</dbReference>
<evidence type="ECO:0000256" key="4">
    <source>
        <dbReference type="ARBA" id="ARBA00022679"/>
    </source>
</evidence>
<dbReference type="InterPro" id="IPR004365">
    <property type="entry name" value="NA-bd_OB_tRNA"/>
</dbReference>
<dbReference type="GO" id="GO:0005737">
    <property type="term" value="C:cytoplasm"/>
    <property type="evidence" value="ECO:0007669"/>
    <property type="project" value="UniProtKB-SubCell"/>
</dbReference>
<dbReference type="CDD" id="cd12113">
    <property type="entry name" value="PHP_PolIIIA_DnaE3"/>
    <property type="match status" value="1"/>
</dbReference>
<evidence type="ECO:0000256" key="5">
    <source>
        <dbReference type="ARBA" id="ARBA00022695"/>
    </source>
</evidence>
<dbReference type="NCBIfam" id="TIGR00594">
    <property type="entry name" value="polc"/>
    <property type="match status" value="1"/>
</dbReference>
<dbReference type="GO" id="GO:0003887">
    <property type="term" value="F:DNA-directed DNA polymerase activity"/>
    <property type="evidence" value="ECO:0007669"/>
    <property type="project" value="UniProtKB-KW"/>
</dbReference>
<dbReference type="InterPro" id="IPR004805">
    <property type="entry name" value="DnaE2/DnaE/PolC"/>
</dbReference>
<evidence type="ECO:0000259" key="9">
    <source>
        <dbReference type="SMART" id="SM00481"/>
    </source>
</evidence>
<dbReference type="Pfam" id="PF07733">
    <property type="entry name" value="DNA_pol3_alpha"/>
    <property type="match status" value="1"/>
</dbReference>
<dbReference type="GO" id="GO:0008408">
    <property type="term" value="F:3'-5' exonuclease activity"/>
    <property type="evidence" value="ECO:0007669"/>
    <property type="project" value="InterPro"/>
</dbReference>
<reference evidence="10 11" key="1">
    <citation type="journal article" date="2016" name="Nat. Commun.">
        <title>Thousands of microbial genomes shed light on interconnected biogeochemical processes in an aquifer system.</title>
        <authorList>
            <person name="Anantharaman K."/>
            <person name="Brown C.T."/>
            <person name="Hug L.A."/>
            <person name="Sharon I."/>
            <person name="Castelle C.J."/>
            <person name="Probst A.J."/>
            <person name="Thomas B.C."/>
            <person name="Singh A."/>
            <person name="Wilkins M.J."/>
            <person name="Karaoz U."/>
            <person name="Brodie E.L."/>
            <person name="Williams K.H."/>
            <person name="Hubbard S.S."/>
            <person name="Banfield J.F."/>
        </authorList>
    </citation>
    <scope>NUCLEOTIDE SEQUENCE [LARGE SCALE GENOMIC DNA]</scope>
</reference>
<dbReference type="NCBIfam" id="NF004226">
    <property type="entry name" value="PRK05673.1"/>
    <property type="match status" value="1"/>
</dbReference>
<dbReference type="EMBL" id="MHMS01000008">
    <property type="protein sequence ID" value="OGZ32397.1"/>
    <property type="molecule type" value="Genomic_DNA"/>
</dbReference>
<evidence type="ECO:0000256" key="2">
    <source>
        <dbReference type="ARBA" id="ARBA00012417"/>
    </source>
</evidence>
<evidence type="ECO:0000256" key="7">
    <source>
        <dbReference type="ARBA" id="ARBA00022932"/>
    </source>
</evidence>
<dbReference type="Pfam" id="PF17657">
    <property type="entry name" value="DNA_pol3_finger"/>
    <property type="match status" value="1"/>
</dbReference>
<dbReference type="PANTHER" id="PTHR32294">
    <property type="entry name" value="DNA POLYMERASE III SUBUNIT ALPHA"/>
    <property type="match status" value="1"/>
</dbReference>
<dbReference type="SUPFAM" id="SSF89550">
    <property type="entry name" value="PHP domain-like"/>
    <property type="match status" value="1"/>
</dbReference>
<evidence type="ECO:0000313" key="11">
    <source>
        <dbReference type="Proteomes" id="UP000176787"/>
    </source>
</evidence>
<comment type="subcellular location">
    <subcellularLocation>
        <location evidence="1">Cytoplasm</location>
    </subcellularLocation>
</comment>
<keyword evidence="7" id="KW-0239">DNA-directed DNA polymerase</keyword>
<accession>A0A1G2F383</accession>
<gene>
    <name evidence="10" type="ORF">A3H02_00580</name>
</gene>
<evidence type="ECO:0000256" key="8">
    <source>
        <dbReference type="ARBA" id="ARBA00049244"/>
    </source>
</evidence>
<dbReference type="Pfam" id="PF14579">
    <property type="entry name" value="HHH_6"/>
    <property type="match status" value="1"/>
</dbReference>
<comment type="catalytic activity">
    <reaction evidence="8">
        <text>DNA(n) + a 2'-deoxyribonucleoside 5'-triphosphate = DNA(n+1) + diphosphate</text>
        <dbReference type="Rhea" id="RHEA:22508"/>
        <dbReference type="Rhea" id="RHEA-COMP:17339"/>
        <dbReference type="Rhea" id="RHEA-COMP:17340"/>
        <dbReference type="ChEBI" id="CHEBI:33019"/>
        <dbReference type="ChEBI" id="CHEBI:61560"/>
        <dbReference type="ChEBI" id="CHEBI:173112"/>
        <dbReference type="EC" id="2.7.7.7"/>
    </reaction>
</comment>
<dbReference type="Pfam" id="PF01336">
    <property type="entry name" value="tRNA_anti-codon"/>
    <property type="match status" value="1"/>
</dbReference>
<dbReference type="STRING" id="1801726.A3H02_00580"/>
<name>A0A1G2F383_9BACT</name>
<dbReference type="Proteomes" id="UP000176787">
    <property type="component" value="Unassembled WGS sequence"/>
</dbReference>
<dbReference type="InterPro" id="IPR003141">
    <property type="entry name" value="Pol/His_phosphatase_N"/>
</dbReference>
<sequence>MSFVHLHTHSHYSLLDGLAKIDGLVAKAKEFNMPALALTDHGNLYGAIEFYKKAREAGIKPIIGIEAYLAADSLHKKDPKGQNKLYHIILLAENFDGYKNLIKLVSISNLEGFYYKPRLDRPTLAKHSKGLIALSACIGGEVPNALLKNDNKKAEALAAEYRDIFGKENFFIEISHHPGILEHKRVQTELIALAKKLNIPVAATQDIHYLNKEDKDAQDILLAVQTNKKVGDKDRLTMKQDDFHFRSSQEMEELFRALPDSLANTLAINQKINLNIKLNELNFPAFEVPAGFTAETYLEKLAKQGLEARFGKNPEEKYKTRLEYELGIIKKTGFSSYFLIVQDIVNFAKNNGIIVGPGRGSAVGSLVSHALNITDVDPLKYGLIFERFMNPERISPPDIDLDFADQRRDEIVEYASQKYGRDKVAQIITFGTMAARQALRDTGRALGLSYDFCDKVAKTIPPMKTIEQSLELSPDFANLYKTDEEAKRLIETAKKLEGVARHASLHACGVVIGKEPLTNILPLQYAPTQKKEEGRNIIVSQYEMKSIEDIGLLKMDFLGLRNLSTIESALELVKKTKGEEINLKNIPLDDSEVFKLLSQGNTVGVFQLEGQGMTNWLKQLKPKRFEDIAAMIALFRPGPMELIPDYIARHHGKKTVIYLHPRLKPILEETYGIMIYQEQLMEVAKELAGFTMPEADILRKAVGKKIKKLLNEQKEKFIKGVEKTISSQKLGEALWTLIEPFERYGFNKSHSIGYALIAYQTAYLKCHHPLEFIAALMNAEAKDIERIAFLTEEAKRTGIKIMPPDVNSSEKGFAIVSGKEKIINFGLASVKNVGRDIVEIIIQERKTNGPFSSIINLLERVSSRNLNKKSLESLIKSGSLDSFGDRKELLDNLENLLNIRRDTKKNNNENQFALFSPKSPTSPSSLNLKNGSSSRASLEEKLSWEKELLGIYVSGHPLDKFKEKMKNQLIDISKIKQMKEGSLVKFIGFVDGLKKVITRSGEPMIFLKFLDYTGEIEAVVFSRVLKTHHHLIQKESALNIAGKISRRGERDGIIVEKIEKA</sequence>
<dbReference type="InterPro" id="IPR011708">
    <property type="entry name" value="DNA_pol3_alpha_NTPase_dom"/>
</dbReference>
<proteinExistence type="predicted"/>
<dbReference type="InterPro" id="IPR040982">
    <property type="entry name" value="DNA_pol3_finger"/>
</dbReference>
<dbReference type="Gene3D" id="1.10.10.1600">
    <property type="entry name" value="Bacterial DNA polymerase III alpha subunit, thumb domain"/>
    <property type="match status" value="1"/>
</dbReference>
<dbReference type="Pfam" id="PF02811">
    <property type="entry name" value="PHP"/>
    <property type="match status" value="1"/>
</dbReference>